<accession>A0ACC0B3A2</accession>
<dbReference type="Proteomes" id="UP001060085">
    <property type="component" value="Linkage Group LG04"/>
</dbReference>
<gene>
    <name evidence="1" type="ORF">M9H77_16925</name>
</gene>
<proteinExistence type="predicted"/>
<sequence>MSVSLKNQRVKRSAKRKEIVVLEESEEVNFYANDTNVFFASEFLCVQNFEDSSKDEGGKLAYKSIKTINFFPSYALSFDRKKKVEFVKHLQSKNHDALNANHMKFDLKRLVFDSGVVYMENASKIKLDGFKDQVKTSKLLSICTTRITQGSKLDMKWLSVGEEQPYRRW</sequence>
<dbReference type="EMBL" id="CM044704">
    <property type="protein sequence ID" value="KAI5667072.1"/>
    <property type="molecule type" value="Genomic_DNA"/>
</dbReference>
<organism evidence="1 2">
    <name type="scientific">Catharanthus roseus</name>
    <name type="common">Madagascar periwinkle</name>
    <name type="synonym">Vinca rosea</name>
    <dbReference type="NCBI Taxonomy" id="4058"/>
    <lineage>
        <taxon>Eukaryota</taxon>
        <taxon>Viridiplantae</taxon>
        <taxon>Streptophyta</taxon>
        <taxon>Embryophyta</taxon>
        <taxon>Tracheophyta</taxon>
        <taxon>Spermatophyta</taxon>
        <taxon>Magnoliopsida</taxon>
        <taxon>eudicotyledons</taxon>
        <taxon>Gunneridae</taxon>
        <taxon>Pentapetalae</taxon>
        <taxon>asterids</taxon>
        <taxon>lamiids</taxon>
        <taxon>Gentianales</taxon>
        <taxon>Apocynaceae</taxon>
        <taxon>Rauvolfioideae</taxon>
        <taxon>Vinceae</taxon>
        <taxon>Catharanthinae</taxon>
        <taxon>Catharanthus</taxon>
    </lineage>
</organism>
<evidence type="ECO:0000313" key="2">
    <source>
        <dbReference type="Proteomes" id="UP001060085"/>
    </source>
</evidence>
<comment type="caution">
    <text evidence="1">The sequence shown here is derived from an EMBL/GenBank/DDBJ whole genome shotgun (WGS) entry which is preliminary data.</text>
</comment>
<protein>
    <submittedName>
        <fullName evidence="1">Uncharacterized protein</fullName>
    </submittedName>
</protein>
<reference evidence="2" key="1">
    <citation type="journal article" date="2023" name="Nat. Plants">
        <title>Single-cell RNA sequencing provides a high-resolution roadmap for understanding the multicellular compartmentation of specialized metabolism.</title>
        <authorList>
            <person name="Sun S."/>
            <person name="Shen X."/>
            <person name="Li Y."/>
            <person name="Li Y."/>
            <person name="Wang S."/>
            <person name="Li R."/>
            <person name="Zhang H."/>
            <person name="Shen G."/>
            <person name="Guo B."/>
            <person name="Wei J."/>
            <person name="Xu J."/>
            <person name="St-Pierre B."/>
            <person name="Chen S."/>
            <person name="Sun C."/>
        </authorList>
    </citation>
    <scope>NUCLEOTIDE SEQUENCE [LARGE SCALE GENOMIC DNA]</scope>
</reference>
<keyword evidence="2" id="KW-1185">Reference proteome</keyword>
<evidence type="ECO:0000313" key="1">
    <source>
        <dbReference type="EMBL" id="KAI5667072.1"/>
    </source>
</evidence>
<name>A0ACC0B3A2_CATRO</name>